<dbReference type="PROSITE" id="PS50330">
    <property type="entry name" value="UIM"/>
    <property type="match status" value="1"/>
</dbReference>
<dbReference type="Gene3D" id="3.30.2410.10">
    <property type="entry name" value="Hect, E3 ligase catalytic domain"/>
    <property type="match status" value="1"/>
</dbReference>
<organism evidence="11 12">
    <name type="scientific">Spirodela intermedia</name>
    <name type="common">Intermediate duckweed</name>
    <dbReference type="NCBI Taxonomy" id="51605"/>
    <lineage>
        <taxon>Eukaryota</taxon>
        <taxon>Viridiplantae</taxon>
        <taxon>Streptophyta</taxon>
        <taxon>Embryophyta</taxon>
        <taxon>Tracheophyta</taxon>
        <taxon>Spermatophyta</taxon>
        <taxon>Magnoliopsida</taxon>
        <taxon>Liliopsida</taxon>
        <taxon>Araceae</taxon>
        <taxon>Lemnoideae</taxon>
        <taxon>Spirodela</taxon>
    </lineage>
</organism>
<feature type="region of interest" description="Disordered" evidence="8">
    <location>
        <begin position="2042"/>
        <end position="2061"/>
    </location>
</feature>
<reference evidence="11" key="1">
    <citation type="submission" date="2020-02" db="EMBL/GenBank/DDBJ databases">
        <authorList>
            <person name="Scholz U."/>
            <person name="Mascher M."/>
            <person name="Fiebig A."/>
        </authorList>
    </citation>
    <scope>NUCLEOTIDE SEQUENCE</scope>
</reference>
<dbReference type="InterPro" id="IPR035983">
    <property type="entry name" value="Hect_E3_ubiquitin_ligase"/>
</dbReference>
<dbReference type="GO" id="GO:0005737">
    <property type="term" value="C:cytoplasm"/>
    <property type="evidence" value="ECO:0007669"/>
    <property type="project" value="TreeGrafter"/>
</dbReference>
<dbReference type="EMBL" id="LR746279">
    <property type="protein sequence ID" value="CAA7409637.1"/>
    <property type="molecule type" value="Genomic_DNA"/>
</dbReference>
<dbReference type="PANTHER" id="PTHR11254">
    <property type="entry name" value="HECT DOMAIN UBIQUITIN-PROTEIN LIGASE"/>
    <property type="match status" value="1"/>
</dbReference>
<dbReference type="SMART" id="SM00119">
    <property type="entry name" value="HECTc"/>
    <property type="match status" value="1"/>
</dbReference>
<evidence type="ECO:0000256" key="8">
    <source>
        <dbReference type="SAM" id="MobiDB-lite"/>
    </source>
</evidence>
<evidence type="ECO:0000256" key="1">
    <source>
        <dbReference type="ARBA" id="ARBA00000885"/>
    </source>
</evidence>
<dbReference type="InterPro" id="IPR015940">
    <property type="entry name" value="UBA"/>
</dbReference>
<dbReference type="OrthoDB" id="8068875at2759"/>
<feature type="region of interest" description="Disordered" evidence="8">
    <location>
        <begin position="913"/>
        <end position="934"/>
    </location>
</feature>
<dbReference type="GO" id="GO:0006511">
    <property type="term" value="P:ubiquitin-dependent protein catabolic process"/>
    <property type="evidence" value="ECO:0007669"/>
    <property type="project" value="TreeGrafter"/>
</dbReference>
<dbReference type="GO" id="GO:0061630">
    <property type="term" value="F:ubiquitin protein ligase activity"/>
    <property type="evidence" value="ECO:0007669"/>
    <property type="project" value="UniProtKB-EC"/>
</dbReference>
<dbReference type="FunFam" id="3.90.1750.10:FF:000003">
    <property type="entry name" value="E3 ubiquitin-protein ligase UPL1"/>
    <property type="match status" value="1"/>
</dbReference>
<dbReference type="InterPro" id="IPR050409">
    <property type="entry name" value="E3_ubiq-protein_ligase"/>
</dbReference>
<dbReference type="Pfam" id="PF06012">
    <property type="entry name" value="DUF908"/>
    <property type="match status" value="2"/>
</dbReference>
<dbReference type="Gene3D" id="3.90.1750.10">
    <property type="entry name" value="Hect, E3 ligase catalytic domains"/>
    <property type="match status" value="1"/>
</dbReference>
<sequence length="3765" mass="413299">MKLKRRRVLEVPSKIRSFINSVTYVPFEDIETPLKGFVWEFDKGDFHHWVELFNHFDSFFEKCVKPRKDLRLEDDFLEADPTFPKEAVLQILRVVRIILENCANKHFYSSYEQHLSALLASADGDVVESSLQTLAAFLKKTIGKCCIRDASLTSKLLAISQGWGSKEEGLGLIACSLQDGCDSVAYDIGSTLHFEFYAAADTLNECNNADHSAQGLQIIHVKNISSHEESDLQLLKNLVDEYKVSPSLRFSLLTRLRFARAFGSLHSRQQYICIRLYAFIVLVHASSDTDNLTNFFNNEPEFVNELVSLMSYEELIPEKIRILGVLSLVALCQERSHQPTVVTSVTSGGHRGILASLMQKTINTITSETTKWSVVFGEALLSLVTVLVSSSPGSSALREAGFIPTLLPLLKDTNPQHLHLVSTAVNVLEHFMDYSNPAVSLFRDLGGLDDTITRLKVEVSSVEKSPKKLGEESLSHQKGKQIVSASFDLDSQPLYSESLVSYHRRLLIKALLRAISLGTYAPGTTSRIYGSEESLLPHCLSLIFRKAKDFGGGVFSLAATVMSDLIHKDPTCFPVLDAAGVPQAFLDAITGGVICSSEAIGCIPQCLDALCLNNTGLQEVKDRNALMCFVKIFTCRTYLRALSGDTPGSLSSGLDELLRHASSLRSSGVDMLIEILNTVLKMGSGVDASPSLDSSCSSTPFIMDADLNEKGSVFLVEGESSKTSGLMVEASSDGLSMNVELFLPECVSNVARLLETILQNADTCRQFIERKGIEAVLQLFTLQLMPFSVSIGQNIAVAFKNFSPQHSASLSRAVCSFLREHLKLTNELMISVRGSKIVELETAKQIRFFRHLFNLDGLLSLSNFLLKGTTTMTSELSSADADILKDLGKVYKEMLWQISLCCDYKADEKQDISQEPGAADASLPTTAGRESDDDTNIAPLVRYMNPVSVRNGPASEWNFAQEIFSAVRSAENLHRHGRQVPSRTRGGRTSRQLDASFTDAEGSMNSSEASSVQDVKKKSPAVLISEILPRLVSSIRSFHASLVKGLTARRRADHGSLSPASKNLTTALAKLFHEALSYSGHSTTGLEISLSVKCRYLGKVVDDMIALTFDSRRRSCNTAIVNSFYVNGTFKELLTTFEATSQLLWTLPYSIPMSGPDQGKATDRNKLSHSSWLLDTLKSYCHLLGYFANSSLLLSPSPSQAQLLVQPVADGLSIGLFSVPRDPEAFVRILQSQVLDVIFPIWNHPLFPCCNPSFITSLISIVTLVYSGVGDAKRGRNNVTGSTSQRLLFPPLDESSIASIVEMGFSRVRAEEALRSIGTNSVEMAMDWLFSHPEELVQEDVQLAQALALSLGNSSETSKEDNTDKPRDIFTEERAVNVPPVDDILSASMKLFQSSDSVVFQLTDLLVTLCNCDKGENRRRVVSYLIQQLKLCLTDFSKEIVGLCHILVLLLTEDAATREIAAENGVVSAALDILTNFSMKNESRDDISVSKCISALLLVLDNMLQCKPKVPTENAEGTASVNNLLGKETLLPATEPISENKPAADGCEKESSNVFERILGLSTGHLTLEESQRTLAIACDLMKQHVPAPVMHAVLQLCARITKTHALALQFLDSGGLVALFSLPKSCVFPGFESLASAIVRHLLEDPHTLQTAMELEIKQTLMGSLSRHAGRLSPRLFLTSMAPVISRDPTIFMRAAAAVCQLESSGGRISVVICKEKEREKTKSSGAEGVVISNECIKMSDGRLNDPPTKYSRSQKKVPAVLSVVIDQLLEIIMSYPQSSKNEDDVGSFSLMDINESTLRNKGKSKVDEMSLDSDNLSEGSAFAKVTFALKLMSHILLMYMHAVGVVLKRDSETSQLRGSGHPDSSTHGGILHHIIHELLPLSSDLPAGGSDEWKDKLSDKASSFLVMLSGRSSEGRRRVINELVKALSSFSSFVNNASNGKLLPNKKVLTFSDLINAILSKSISSSSFPGHAPGCSPDIAKTMIDGGMVQSLTGVLQVIDLDHPNAPKVVNLMLKALENLTRAANASDQLFKADGLNKKKTNDRIEDSNDASPRDDALNQSYIVGSQPETDANQPEESQIQESHNGTDHNEHPDEAMEQDLRAQSEENAVTDPSLEHGEDFMREEMNGGSVLQGADGVGISFQVEHRTDDDMADEDDEDMGDDGDDVDDDDDEEDEDIAEEGAALMSLADTDVEDHNESGLVDEYNDDIDEDDEFSQDRVIEVRWREGLDGLDRLRILRGSGDVGGFIDVATEPFQGINADDTFHFRRPLGIERRRQSGRGFLERPSLDGNALQHPLLTRPSPAVDSNGSLWPSAANSSRDLEAFSVGSFDVTHLYMFDSGFPSENTATTLFGDRLVGSAPPQLIDFTLGMDPFHVGGRRGLSDGRWTDDGQPQAGSQAAIIAQAVEEQFVSQLAGSLVSVNNSSVQRQSGESNQEQHHQNASLATNSELQVAADDASVQPIEVQNQEYVISTSQQEGNVATGEVSVLHDVHCGTGDGESTVGNAEGSQVTGESMSGLLSVYNGTGNGNESMHIFQGVSSGSGLLETIPESGVAPIYLQNDLQMQDCPELHLDNERSGFPSRGADGTSRTESHSSSHAIIDSGSTIPDTSDGHMGSIHTSIDVDMNGTDAIGNEAESNDPTSFNREDLSARQGVEVPLESNQVAAVNMTNEVTSTNAIDPTFLEALPDDLRAEVLASQQAQPVQPARFTPPLAEEIDPEFLAALPPDIQAEVLAQQQAQRLVHSQQAEGQPVDMDNASIIATFPPDLRQEVLLTSSEAVLSSLPSNFLAEAQMLRDRAASHYHARGSLFSGNHRLDNRRLAIVRQAVMDRGVGVTIGRRTVPLVANNLNIKELEGEPLFNMDALKALIRLLRLAQPLGKGLLQRLMLNLCAHSTTRANLIRLLLDIIEPDGEALVNKSATPDSHRLYGCQWNIVYGRSQTTEGLPPLVSRRVLEILTYLATNHLSVANILFFFDPSSDLESQSTQFESKEHYERKTPENFDVLNILETSQKAYIPLVLFLKLLNRPLFLRSNAHLEQVMSLIQVVVNNAVSRIECQPRSREAANYEAQASNGSSDNTQKGSSTSDDNANPTKSEAPCSLGKRTSEPYEILLQLPKSDLRNLCSLLSHEGLSDKVYSLSSEVVKKLAFVADPYLKFFMAELASLAHGLSGSAVNELTTLKRTGMLGLSAGSMAGAGFLRVLQTLSSLTSSDDGNKNQEYECEQGEQSTVWKLNVSLDPLWQELSDCISTIETKLGHSSSFSSLQRPNSREPGGLSSLSPPLPPGTQRLLPFIEAFFVLCEKLQSNNSITQMDTNVTAREIKEISGNSSSSPLRCGSGTVTFARVAEKHRRLLNAFIRQNPGLLEKSLSMMLKVPRLIDFDNKRAYFRSRIRQQHDQHPSAPLRVSVRRGYVLDDSYNQLRMRSSQELKGRLTLHFQGEEGIDAGGLTREWYQLLSRVIFDKGALLFTTVGNSATFQPNPNSVYQTEHLSYFKFIGRVVAKALFDGQLLDVYFTRSFYKHILGVKVTYHDIEAIDPDYYKNLKWMLENDVTEIPDLTFSMDADEEKHILCEKTEVTDHELKPDGRNIRVTEETKHEYVDLVADHILSTAIRPQINSFLEGFHELIPRQLISIFNDKELELLISGLPEIDVDDLQANTEYTGYSAASSVVQWFWEVVKSFNKEDMARLLQFVTGTSKIPLEGFKALQGISGPQRFQIHKAYGAPERLPSAHTCFNQLDLPEYSSKEQLQERLLLAIHESSEGFGFG</sequence>
<feature type="domain" description="HECT" evidence="10">
    <location>
        <begin position="3424"/>
        <end position="3765"/>
    </location>
</feature>
<dbReference type="InterPro" id="IPR011989">
    <property type="entry name" value="ARM-like"/>
</dbReference>
<feature type="region of interest" description="Disordered" evidence="8">
    <location>
        <begin position="2576"/>
        <end position="2613"/>
    </location>
</feature>
<feature type="region of interest" description="Disordered" evidence="8">
    <location>
        <begin position="3259"/>
        <end position="3281"/>
    </location>
</feature>
<evidence type="ECO:0000259" key="9">
    <source>
        <dbReference type="PROSITE" id="PS50030"/>
    </source>
</evidence>
<dbReference type="InterPro" id="IPR003903">
    <property type="entry name" value="UIM_dom"/>
</dbReference>
<comment type="catalytic activity">
    <reaction evidence="1">
        <text>S-ubiquitinyl-[E2 ubiquitin-conjugating enzyme]-L-cysteine + [acceptor protein]-L-lysine = [E2 ubiquitin-conjugating enzyme]-L-cysteine + N(6)-ubiquitinyl-[acceptor protein]-L-lysine.</text>
        <dbReference type="EC" id="2.3.2.26"/>
    </reaction>
</comment>
<proteinExistence type="inferred from homology"/>
<dbReference type="Pfam" id="PF22562">
    <property type="entry name" value="UBA_7"/>
    <property type="match status" value="1"/>
</dbReference>
<dbReference type="SUPFAM" id="SSF48371">
    <property type="entry name" value="ARM repeat"/>
    <property type="match status" value="1"/>
</dbReference>
<keyword evidence="5 7" id="KW-0833">Ubl conjugation pathway</keyword>
<evidence type="ECO:0000256" key="7">
    <source>
        <dbReference type="PROSITE-ProRule" id="PRU00104"/>
    </source>
</evidence>
<keyword evidence="12" id="KW-1185">Reference proteome</keyword>
<dbReference type="Pfam" id="PF06025">
    <property type="entry name" value="DUF913"/>
    <property type="match status" value="1"/>
</dbReference>
<dbReference type="Pfam" id="PF14377">
    <property type="entry name" value="UBM"/>
    <property type="match status" value="3"/>
</dbReference>
<dbReference type="InterPro" id="IPR000225">
    <property type="entry name" value="Armadillo"/>
</dbReference>
<evidence type="ECO:0000256" key="6">
    <source>
        <dbReference type="ARBA" id="ARBA00034494"/>
    </source>
</evidence>
<feature type="region of interest" description="Disordered" evidence="8">
    <location>
        <begin position="3063"/>
        <end position="3102"/>
    </location>
</feature>
<evidence type="ECO:0000313" key="11">
    <source>
        <dbReference type="EMBL" id="CAA7409637.1"/>
    </source>
</evidence>
<protein>
    <recommendedName>
        <fullName evidence="3">HECT-type E3 ubiquitin transferase</fullName>
        <ecNumber evidence="3">2.3.2.26</ecNumber>
    </recommendedName>
</protein>
<dbReference type="Gene3D" id="3.30.2160.10">
    <property type="entry name" value="Hect, E3 ligase catalytic domain"/>
    <property type="match status" value="1"/>
</dbReference>
<dbReference type="PROSITE" id="PS50237">
    <property type="entry name" value="HECT"/>
    <property type="match status" value="1"/>
</dbReference>
<dbReference type="Pfam" id="PF00632">
    <property type="entry name" value="HECT"/>
    <property type="match status" value="1"/>
</dbReference>
<dbReference type="FunFam" id="1.10.8.10:FF:000067">
    <property type="entry name" value="E3 ubiquitin-protein ligase UPL1"/>
    <property type="match status" value="1"/>
</dbReference>
<evidence type="ECO:0000256" key="3">
    <source>
        <dbReference type="ARBA" id="ARBA00012485"/>
    </source>
</evidence>
<dbReference type="FunFam" id="3.30.2410.10:FF:000010">
    <property type="entry name" value="E3 ubiquitin-protein ligase UPL1"/>
    <property type="match status" value="1"/>
</dbReference>
<evidence type="ECO:0000259" key="10">
    <source>
        <dbReference type="PROSITE" id="PS50237"/>
    </source>
</evidence>
<feature type="compositionally biased region" description="Polar residues" evidence="8">
    <location>
        <begin position="2597"/>
        <end position="2610"/>
    </location>
</feature>
<feature type="compositionally biased region" description="Basic and acidic residues" evidence="8">
    <location>
        <begin position="2042"/>
        <end position="2059"/>
    </location>
</feature>
<evidence type="ECO:0000313" key="12">
    <source>
        <dbReference type="Proteomes" id="UP000663760"/>
    </source>
</evidence>
<dbReference type="InterPro" id="IPR010309">
    <property type="entry name" value="E3_Ub_ligase_DUF908"/>
</dbReference>
<dbReference type="InterPro" id="IPR009060">
    <property type="entry name" value="UBA-like_sf"/>
</dbReference>
<dbReference type="Gene3D" id="1.10.8.10">
    <property type="entry name" value="DNA helicase RuvA subunit, C-terminal domain"/>
    <property type="match status" value="1"/>
</dbReference>
<dbReference type="GO" id="GO:0000209">
    <property type="term" value="P:protein polyubiquitination"/>
    <property type="evidence" value="ECO:0007669"/>
    <property type="project" value="TreeGrafter"/>
</dbReference>
<evidence type="ECO:0000256" key="5">
    <source>
        <dbReference type="ARBA" id="ARBA00022786"/>
    </source>
</evidence>
<dbReference type="SUPFAM" id="SSF56204">
    <property type="entry name" value="Hect, E3 ligase catalytic domain"/>
    <property type="match status" value="1"/>
</dbReference>
<feature type="compositionally biased region" description="Polar residues" evidence="8">
    <location>
        <begin position="2069"/>
        <end position="2086"/>
    </location>
</feature>
<dbReference type="EC" id="2.3.2.26" evidence="3"/>
<dbReference type="PANTHER" id="PTHR11254:SF67">
    <property type="entry name" value="E3 UBIQUITIN-PROTEIN LIGASE HUWE1"/>
    <property type="match status" value="1"/>
</dbReference>
<gene>
    <name evidence="11" type="ORF">SI8410_16020315</name>
</gene>
<accession>A0A7I8LHW4</accession>
<dbReference type="SMART" id="SM00185">
    <property type="entry name" value="ARM"/>
    <property type="match status" value="3"/>
</dbReference>
<dbReference type="Gene3D" id="1.25.10.10">
    <property type="entry name" value="Leucine-rich Repeat Variant"/>
    <property type="match status" value="1"/>
</dbReference>
<dbReference type="InterPro" id="IPR010314">
    <property type="entry name" value="E3_Ub_ligase_DUF913"/>
</dbReference>
<dbReference type="InterPro" id="IPR016024">
    <property type="entry name" value="ARM-type_fold"/>
</dbReference>
<feature type="compositionally biased region" description="Polar residues" evidence="8">
    <location>
        <begin position="3069"/>
        <end position="3094"/>
    </location>
</feature>
<feature type="region of interest" description="Disordered" evidence="8">
    <location>
        <begin position="2149"/>
        <end position="2178"/>
    </location>
</feature>
<evidence type="ECO:0000256" key="2">
    <source>
        <dbReference type="ARBA" id="ARBA00004906"/>
    </source>
</evidence>
<dbReference type="InterPro" id="IPR000569">
    <property type="entry name" value="HECT_dom"/>
</dbReference>
<feature type="compositionally biased region" description="Acidic residues" evidence="8">
    <location>
        <begin position="2153"/>
        <end position="2178"/>
    </location>
</feature>
<evidence type="ECO:0000256" key="4">
    <source>
        <dbReference type="ARBA" id="ARBA00022679"/>
    </source>
</evidence>
<dbReference type="FunFam" id="3.90.1750.10:FF:000026">
    <property type="entry name" value="E3 ubiquitin-protein ligase HACE1"/>
    <property type="match status" value="1"/>
</dbReference>
<dbReference type="CDD" id="cd14327">
    <property type="entry name" value="UBA_atUPL1_2_like"/>
    <property type="match status" value="1"/>
</dbReference>
<keyword evidence="4" id="KW-0808">Transferase</keyword>
<name>A0A7I8LHW4_SPIIN</name>
<comment type="pathway">
    <text evidence="2">Protein modification; protein ubiquitination.</text>
</comment>
<dbReference type="SUPFAM" id="SSF46934">
    <property type="entry name" value="UBA-like"/>
    <property type="match status" value="1"/>
</dbReference>
<feature type="active site" description="Glycyl thioester intermediate" evidence="7">
    <location>
        <position position="3732"/>
    </location>
</feature>
<dbReference type="InterPro" id="IPR025527">
    <property type="entry name" value="HUWE1/Rev1_UBM"/>
</dbReference>
<dbReference type="PROSITE" id="PS50030">
    <property type="entry name" value="UBA"/>
    <property type="match status" value="1"/>
</dbReference>
<comment type="similarity">
    <text evidence="6">Belongs to the UPL family. TOM1/PTR1 subfamily.</text>
</comment>
<feature type="compositionally biased region" description="Basic and acidic residues" evidence="8">
    <location>
        <begin position="2087"/>
        <end position="2096"/>
    </location>
</feature>
<dbReference type="Proteomes" id="UP000663760">
    <property type="component" value="Chromosome 16"/>
</dbReference>
<dbReference type="Gene3D" id="6.10.250.1630">
    <property type="match status" value="1"/>
</dbReference>
<feature type="domain" description="UBA" evidence="9">
    <location>
        <begin position="1291"/>
        <end position="1332"/>
    </location>
</feature>
<dbReference type="FunFam" id="3.30.2160.10:FF:000001">
    <property type="entry name" value="E3 ubiquitin-protein ligase NEDD4-like"/>
    <property type="match status" value="1"/>
</dbReference>
<feature type="region of interest" description="Disordered" evidence="8">
    <location>
        <begin position="2069"/>
        <end position="2096"/>
    </location>
</feature>
<dbReference type="SMART" id="SM00165">
    <property type="entry name" value="UBA"/>
    <property type="match status" value="1"/>
</dbReference>
<dbReference type="CDD" id="cd00078">
    <property type="entry name" value="HECTc"/>
    <property type="match status" value="1"/>
</dbReference>
<dbReference type="UniPathway" id="UPA00143"/>